<comment type="caution">
    <text evidence="3">The sequence shown here is derived from an EMBL/GenBank/DDBJ whole genome shotgun (WGS) entry which is preliminary data.</text>
</comment>
<dbReference type="Gene3D" id="3.30.450.40">
    <property type="match status" value="1"/>
</dbReference>
<dbReference type="InterPro" id="IPR007435">
    <property type="entry name" value="DUF484"/>
</dbReference>
<evidence type="ECO:0000313" key="4">
    <source>
        <dbReference type="Proteomes" id="UP001595897"/>
    </source>
</evidence>
<reference evidence="4" key="1">
    <citation type="journal article" date="2019" name="Int. J. Syst. Evol. Microbiol.">
        <title>The Global Catalogue of Microorganisms (GCM) 10K type strain sequencing project: providing services to taxonomists for standard genome sequencing and annotation.</title>
        <authorList>
            <consortium name="The Broad Institute Genomics Platform"/>
            <consortium name="The Broad Institute Genome Sequencing Center for Infectious Disease"/>
            <person name="Wu L."/>
            <person name="Ma J."/>
        </authorList>
    </citation>
    <scope>NUCLEOTIDE SEQUENCE [LARGE SCALE GENOMIC DNA]</scope>
    <source>
        <strain evidence="4">KACC 12507</strain>
    </source>
</reference>
<dbReference type="Proteomes" id="UP001595897">
    <property type="component" value="Unassembled WGS sequence"/>
</dbReference>
<dbReference type="Pfam" id="PF04340">
    <property type="entry name" value="DUF484"/>
    <property type="match status" value="1"/>
</dbReference>
<feature type="compositionally biased region" description="Polar residues" evidence="2">
    <location>
        <begin position="1"/>
        <end position="16"/>
    </location>
</feature>
<organism evidence="3 4">
    <name type="scientific">Glaciecola siphonariae</name>
    <dbReference type="NCBI Taxonomy" id="521012"/>
    <lineage>
        <taxon>Bacteria</taxon>
        <taxon>Pseudomonadati</taxon>
        <taxon>Pseudomonadota</taxon>
        <taxon>Gammaproteobacteria</taxon>
        <taxon>Alteromonadales</taxon>
        <taxon>Alteromonadaceae</taxon>
        <taxon>Glaciecola</taxon>
    </lineage>
</organism>
<feature type="region of interest" description="Disordered" evidence="2">
    <location>
        <begin position="1"/>
        <end position="25"/>
    </location>
</feature>
<feature type="coiled-coil region" evidence="1">
    <location>
        <begin position="63"/>
        <end position="97"/>
    </location>
</feature>
<sequence length="238" mass="26986">MSNNQVSTQEQLTSDADTQDKSTHTELSTQAVAEYLRAHPDFFLDCPDVLADLHVHHQSKGVVSLTQLQSEQYRDKIKSLKKQLEKLISNAKRNETIYTTYAKLNYEIVQCESFESLEALMSKELCESLGLSHAHIYPFMVDKLPASKLMPEIQQRGLVEKKLNRSDYYFGRLGLNEKQLLFPGEVAESVALTTIGKNKPIALLAIASANPLHFTPDMDTTLLNYLRDFLSFHLPKLL</sequence>
<dbReference type="PANTHER" id="PTHR38765">
    <property type="entry name" value="DUF484 DOMAIN-CONTAINING PROTEIN"/>
    <property type="match status" value="1"/>
</dbReference>
<keyword evidence="1" id="KW-0175">Coiled coil</keyword>
<evidence type="ECO:0000313" key="3">
    <source>
        <dbReference type="EMBL" id="MFC4701099.1"/>
    </source>
</evidence>
<proteinExistence type="predicted"/>
<accession>A0ABV9LZ64</accession>
<dbReference type="EMBL" id="JBHSGU010000005">
    <property type="protein sequence ID" value="MFC4701099.1"/>
    <property type="molecule type" value="Genomic_DNA"/>
</dbReference>
<evidence type="ECO:0000256" key="1">
    <source>
        <dbReference type="SAM" id="Coils"/>
    </source>
</evidence>
<name>A0ABV9LZ64_9ALTE</name>
<dbReference type="PANTHER" id="PTHR38765:SF1">
    <property type="entry name" value="DUF484 DOMAIN-CONTAINING PROTEIN"/>
    <property type="match status" value="1"/>
</dbReference>
<evidence type="ECO:0000256" key="2">
    <source>
        <dbReference type="SAM" id="MobiDB-lite"/>
    </source>
</evidence>
<dbReference type="InterPro" id="IPR029016">
    <property type="entry name" value="GAF-like_dom_sf"/>
</dbReference>
<protein>
    <submittedName>
        <fullName evidence="3">DUF484 family protein</fullName>
    </submittedName>
</protein>
<gene>
    <name evidence="3" type="ORF">ACFO4O_13075</name>
</gene>
<keyword evidence="4" id="KW-1185">Reference proteome</keyword>
<dbReference type="RefSeq" id="WP_382409230.1">
    <property type="nucleotide sequence ID" value="NZ_JBHSGU010000005.1"/>
</dbReference>